<reference evidence="6 7" key="1">
    <citation type="submission" date="2022-03" db="EMBL/GenBank/DDBJ databases">
        <authorList>
            <person name="Nunn A."/>
            <person name="Chopra R."/>
            <person name="Nunn A."/>
            <person name="Contreras Garrido A."/>
        </authorList>
    </citation>
    <scope>NUCLEOTIDE SEQUENCE [LARGE SCALE GENOMIC DNA]</scope>
</reference>
<keyword evidence="3" id="KW-1015">Disulfide bond</keyword>
<organism evidence="6 7">
    <name type="scientific">Thlaspi arvense</name>
    <name type="common">Field penny-cress</name>
    <dbReference type="NCBI Taxonomy" id="13288"/>
    <lineage>
        <taxon>Eukaryota</taxon>
        <taxon>Viridiplantae</taxon>
        <taxon>Streptophyta</taxon>
        <taxon>Embryophyta</taxon>
        <taxon>Tracheophyta</taxon>
        <taxon>Spermatophyta</taxon>
        <taxon>Magnoliopsida</taxon>
        <taxon>eudicotyledons</taxon>
        <taxon>Gunneridae</taxon>
        <taxon>Pentapetalae</taxon>
        <taxon>rosids</taxon>
        <taxon>malvids</taxon>
        <taxon>Brassicales</taxon>
        <taxon>Brassicaceae</taxon>
        <taxon>Thlaspideae</taxon>
        <taxon>Thlaspi</taxon>
    </lineage>
</organism>
<evidence type="ECO:0000313" key="6">
    <source>
        <dbReference type="EMBL" id="CAH2038337.1"/>
    </source>
</evidence>
<keyword evidence="7" id="KW-1185">Reference proteome</keyword>
<dbReference type="EMBL" id="OU466857">
    <property type="protein sequence ID" value="CAH2038337.1"/>
    <property type="molecule type" value="Genomic_DNA"/>
</dbReference>
<dbReference type="InterPro" id="IPR041608">
    <property type="entry name" value="ESF1_brassicaceae"/>
</dbReference>
<evidence type="ECO:0000259" key="5">
    <source>
        <dbReference type="Pfam" id="PF18209"/>
    </source>
</evidence>
<dbReference type="GO" id="GO:0010098">
    <property type="term" value="P:suspensor development"/>
    <property type="evidence" value="ECO:0007669"/>
    <property type="project" value="InterPro"/>
</dbReference>
<dbReference type="Pfam" id="PF18209">
    <property type="entry name" value="ESF1"/>
    <property type="match status" value="1"/>
</dbReference>
<evidence type="ECO:0000256" key="4">
    <source>
        <dbReference type="SAM" id="SignalP"/>
    </source>
</evidence>
<sequence>MKSQTVFICIFMLSLLALHQCRQMDVGEIDSSSKLYVPKCVHSICKGFIKRDCWCCGPHCWDRLHDCDSSPLCPPP</sequence>
<evidence type="ECO:0000313" key="7">
    <source>
        <dbReference type="Proteomes" id="UP000836841"/>
    </source>
</evidence>
<evidence type="ECO:0000256" key="3">
    <source>
        <dbReference type="ARBA" id="ARBA00023157"/>
    </source>
</evidence>
<gene>
    <name evidence="6" type="ORF">TAV2_LOCUS2341</name>
</gene>
<dbReference type="AlphaFoldDB" id="A0AAU9RCD7"/>
<protein>
    <recommendedName>
        <fullName evidence="5">Embryo surrounding factor 1 brassicaceae domain-containing protein</fullName>
    </recommendedName>
</protein>
<keyword evidence="2 4" id="KW-0732">Signal</keyword>
<accession>A0AAU9RCD7</accession>
<feature type="domain" description="Embryo surrounding factor 1 brassicaceae" evidence="5">
    <location>
        <begin position="33"/>
        <end position="73"/>
    </location>
</feature>
<evidence type="ECO:0000256" key="2">
    <source>
        <dbReference type="ARBA" id="ARBA00022729"/>
    </source>
</evidence>
<name>A0AAU9RCD7_THLAR</name>
<proteinExistence type="inferred from homology"/>
<evidence type="ECO:0000256" key="1">
    <source>
        <dbReference type="ARBA" id="ARBA00010149"/>
    </source>
</evidence>
<dbReference type="Proteomes" id="UP000836841">
    <property type="component" value="Chromosome 1"/>
</dbReference>
<feature type="signal peptide" evidence="4">
    <location>
        <begin position="1"/>
        <end position="23"/>
    </location>
</feature>
<comment type="similarity">
    <text evidence="1">Belongs to the MEG family.</text>
</comment>
<feature type="chain" id="PRO_5043706637" description="Embryo surrounding factor 1 brassicaceae domain-containing protein" evidence="4">
    <location>
        <begin position="24"/>
        <end position="76"/>
    </location>
</feature>